<dbReference type="InterPro" id="IPR036291">
    <property type="entry name" value="NAD(P)-bd_dom_sf"/>
</dbReference>
<name>A0A941GRK2_9CHRO</name>
<gene>
    <name evidence="3" type="ORF">DSM107014_11645</name>
</gene>
<dbReference type="PANTHER" id="PTHR43377">
    <property type="entry name" value="BILIVERDIN REDUCTASE A"/>
    <property type="match status" value="1"/>
</dbReference>
<reference evidence="3" key="1">
    <citation type="submission" date="2021-02" db="EMBL/GenBank/DDBJ databases">
        <title>Metagenome analyses of Stigonema ocellatum DSM 106950, Chlorogloea purpurea SAG 13.99 and Gomphosphaeria aponina DSM 107014.</title>
        <authorList>
            <person name="Marter P."/>
            <person name="Huang S."/>
        </authorList>
    </citation>
    <scope>NUCLEOTIDE SEQUENCE</scope>
    <source>
        <strain evidence="3">JP213</strain>
    </source>
</reference>
<organism evidence="3 4">
    <name type="scientific">Gomphosphaeria aponina SAG 52.96 = DSM 107014</name>
    <dbReference type="NCBI Taxonomy" id="1521640"/>
    <lineage>
        <taxon>Bacteria</taxon>
        <taxon>Bacillati</taxon>
        <taxon>Cyanobacteriota</taxon>
        <taxon>Cyanophyceae</taxon>
        <taxon>Oscillatoriophycideae</taxon>
        <taxon>Chroococcales</taxon>
        <taxon>Gomphosphaeriaceae</taxon>
        <taxon>Gomphosphaeria</taxon>
    </lineage>
</organism>
<dbReference type="GO" id="GO:0000166">
    <property type="term" value="F:nucleotide binding"/>
    <property type="evidence" value="ECO:0007669"/>
    <property type="project" value="InterPro"/>
</dbReference>
<dbReference type="SUPFAM" id="SSF55347">
    <property type="entry name" value="Glyceraldehyde-3-phosphate dehydrogenase-like, C-terminal domain"/>
    <property type="match status" value="1"/>
</dbReference>
<accession>A0A941GRK2</accession>
<dbReference type="Pfam" id="PF22725">
    <property type="entry name" value="GFO_IDH_MocA_C3"/>
    <property type="match status" value="1"/>
</dbReference>
<dbReference type="InterPro" id="IPR000683">
    <property type="entry name" value="Gfo/Idh/MocA-like_OxRdtase_N"/>
</dbReference>
<evidence type="ECO:0000313" key="3">
    <source>
        <dbReference type="EMBL" id="MBR8828532.1"/>
    </source>
</evidence>
<evidence type="ECO:0000259" key="1">
    <source>
        <dbReference type="Pfam" id="PF01408"/>
    </source>
</evidence>
<dbReference type="SUPFAM" id="SSF51735">
    <property type="entry name" value="NAD(P)-binding Rossmann-fold domains"/>
    <property type="match status" value="1"/>
</dbReference>
<evidence type="ECO:0000313" key="4">
    <source>
        <dbReference type="Proteomes" id="UP000767446"/>
    </source>
</evidence>
<sequence>MKTRIAILGVGRWGTNLMRNFLAHPQAEIVAIIDISPEKLARCQQQFGLDESQVTYTTEWEKVREQKNIDGVVVATPACTHYFLIADALQGGYHVLAEKPLALAPAECLALTRLAAINQRHLFVDHTYLFHSVVTKGKQIINAGKLGELRYGYASRTNLGPVRQDVDVLWDLAIHDIGIFNYWLGENPIAVEATGKVWLQQDQSLADLVWVTLIYESGFQADIHLCWLNPDKQRKLAVVGSQGSLIFDELSTDTPLVFQGGYFVREGKNFIPVAQMREVIEIETRETLWTVCDRFLANIHTQKPSVSAGLLAAQLVQILTCLTQSLQQQGKRIFVPQLTINH</sequence>
<feature type="domain" description="GFO/IDH/MocA-like oxidoreductase" evidence="2">
    <location>
        <begin position="137"/>
        <end position="245"/>
    </location>
</feature>
<dbReference type="AlphaFoldDB" id="A0A941GRK2"/>
<dbReference type="Pfam" id="PF01408">
    <property type="entry name" value="GFO_IDH_MocA"/>
    <property type="match status" value="1"/>
</dbReference>
<dbReference type="Proteomes" id="UP000767446">
    <property type="component" value="Unassembled WGS sequence"/>
</dbReference>
<dbReference type="InterPro" id="IPR051450">
    <property type="entry name" value="Gfo/Idh/MocA_Oxidoreductases"/>
</dbReference>
<dbReference type="Gene3D" id="3.30.360.10">
    <property type="entry name" value="Dihydrodipicolinate Reductase, domain 2"/>
    <property type="match status" value="1"/>
</dbReference>
<proteinExistence type="predicted"/>
<dbReference type="EMBL" id="JADQBC010000075">
    <property type="protein sequence ID" value="MBR8828532.1"/>
    <property type="molecule type" value="Genomic_DNA"/>
</dbReference>
<dbReference type="InterPro" id="IPR055170">
    <property type="entry name" value="GFO_IDH_MocA-like_dom"/>
</dbReference>
<evidence type="ECO:0000259" key="2">
    <source>
        <dbReference type="Pfam" id="PF22725"/>
    </source>
</evidence>
<feature type="domain" description="Gfo/Idh/MocA-like oxidoreductase N-terminal" evidence="1">
    <location>
        <begin position="4"/>
        <end position="126"/>
    </location>
</feature>
<comment type="caution">
    <text evidence="3">The sequence shown here is derived from an EMBL/GenBank/DDBJ whole genome shotgun (WGS) entry which is preliminary data.</text>
</comment>
<dbReference type="Gene3D" id="3.40.50.720">
    <property type="entry name" value="NAD(P)-binding Rossmann-like Domain"/>
    <property type="match status" value="1"/>
</dbReference>
<protein>
    <submittedName>
        <fullName evidence="3">Gfo/Idh/MocA family oxidoreductase</fullName>
    </submittedName>
</protein>
<dbReference type="PANTHER" id="PTHR43377:SF6">
    <property type="entry name" value="GFO_IDH_MOCA-LIKE OXIDOREDUCTASE N-TERMINAL DOMAIN-CONTAINING PROTEIN"/>
    <property type="match status" value="1"/>
</dbReference>